<evidence type="ECO:0000313" key="2">
    <source>
        <dbReference type="EMBL" id="RCH54627.1"/>
    </source>
</evidence>
<feature type="signal peptide" evidence="1">
    <location>
        <begin position="1"/>
        <end position="21"/>
    </location>
</feature>
<dbReference type="InterPro" id="IPR013320">
    <property type="entry name" value="ConA-like_dom_sf"/>
</dbReference>
<comment type="caution">
    <text evidence="2">The sequence shown here is derived from an EMBL/GenBank/DDBJ whole genome shotgun (WGS) entry which is preliminary data.</text>
</comment>
<reference evidence="2 3" key="1">
    <citation type="submission" date="2018-05" db="EMBL/GenBank/DDBJ databases">
        <title>Mucilaginibacter hurinus sp. nov., isolated from briquette warehouse soil.</title>
        <authorList>
            <person name="Choi L."/>
        </authorList>
    </citation>
    <scope>NUCLEOTIDE SEQUENCE [LARGE SCALE GENOMIC DNA]</scope>
    <source>
        <strain evidence="2 3">ZR32</strain>
    </source>
</reference>
<organism evidence="2 3">
    <name type="scientific">Mucilaginibacter hurinus</name>
    <dbReference type="NCBI Taxonomy" id="2201324"/>
    <lineage>
        <taxon>Bacteria</taxon>
        <taxon>Pseudomonadati</taxon>
        <taxon>Bacteroidota</taxon>
        <taxon>Sphingobacteriia</taxon>
        <taxon>Sphingobacteriales</taxon>
        <taxon>Sphingobacteriaceae</taxon>
        <taxon>Mucilaginibacter</taxon>
    </lineage>
</organism>
<keyword evidence="1" id="KW-0732">Signal</keyword>
<dbReference type="RefSeq" id="WP_114005610.1">
    <property type="nucleotide sequence ID" value="NZ_QGDC01000006.1"/>
</dbReference>
<keyword evidence="3" id="KW-1185">Reference proteome</keyword>
<evidence type="ECO:0000256" key="1">
    <source>
        <dbReference type="SAM" id="SignalP"/>
    </source>
</evidence>
<dbReference type="GO" id="GO:0004553">
    <property type="term" value="F:hydrolase activity, hydrolyzing O-glycosyl compounds"/>
    <property type="evidence" value="ECO:0007669"/>
    <property type="project" value="UniProtKB-ARBA"/>
</dbReference>
<dbReference type="SUPFAM" id="SSF49899">
    <property type="entry name" value="Concanavalin A-like lectins/glucanases"/>
    <property type="match status" value="1"/>
</dbReference>
<dbReference type="EMBL" id="QGDC01000006">
    <property type="protein sequence ID" value="RCH54627.1"/>
    <property type="molecule type" value="Genomic_DNA"/>
</dbReference>
<evidence type="ECO:0000313" key="3">
    <source>
        <dbReference type="Proteomes" id="UP000253209"/>
    </source>
</evidence>
<dbReference type="GO" id="GO:0005975">
    <property type="term" value="P:carbohydrate metabolic process"/>
    <property type="evidence" value="ECO:0007669"/>
    <property type="project" value="UniProtKB-ARBA"/>
</dbReference>
<proteinExistence type="predicted"/>
<name>A0A367GMD3_9SPHI</name>
<dbReference type="Gene3D" id="2.60.120.200">
    <property type="match status" value="1"/>
</dbReference>
<dbReference type="OrthoDB" id="1081439at2"/>
<dbReference type="Proteomes" id="UP000253209">
    <property type="component" value="Unassembled WGS sequence"/>
</dbReference>
<accession>A0A367GMD3</accession>
<sequence>MFPLKPSLSNAWVLLIAASFASLSACKKNEAIKPPVENQGTTGKEYKTANIAVPASGLIAYWNFDNNGNDLSGNGNHGILHNVSSSIDRFGNPLGAYKLKDATSYITVPDSISLRLNNTDFTLNIWVNSKIMQLAWVQFC</sequence>
<protein>
    <submittedName>
        <fullName evidence="2">Uncharacterized protein</fullName>
    </submittedName>
</protein>
<dbReference type="PROSITE" id="PS51257">
    <property type="entry name" value="PROKAR_LIPOPROTEIN"/>
    <property type="match status" value="1"/>
</dbReference>
<dbReference type="AlphaFoldDB" id="A0A367GMD3"/>
<feature type="chain" id="PRO_5016777187" evidence="1">
    <location>
        <begin position="22"/>
        <end position="140"/>
    </location>
</feature>
<gene>
    <name evidence="2" type="ORF">DJ568_12470</name>
</gene>